<comment type="similarity">
    <text evidence="2 13">Belongs to the protein prenyltransferase subunit beta family.</text>
</comment>
<dbReference type="AlphaFoldDB" id="A0A1B0DJ95"/>
<evidence type="ECO:0000256" key="9">
    <source>
        <dbReference type="ARBA" id="ARBA00022833"/>
    </source>
</evidence>
<dbReference type="EC" id="2.5.1.60" evidence="3 13"/>
<comment type="function">
    <text evidence="1">Catalyzes the transfer of a geranylgeranyl moiety from geranylgeranyl diphosphate to both cysteines of Rab proteins with the C-terminal sequence -XXCC, -XCXC and -CCXX, such as RAB1A, RAB3A, RAB5A and RAB7A.</text>
</comment>
<dbReference type="Pfam" id="PF00432">
    <property type="entry name" value="Prenyltrans"/>
    <property type="match status" value="1"/>
</dbReference>
<comment type="catalytic activity">
    <reaction evidence="10 13">
        <text>geranylgeranyl diphosphate + L-cysteinyl-[protein] = S-geranylgeranyl-L-cysteinyl-[protein] + diphosphate</text>
        <dbReference type="Rhea" id="RHEA:21240"/>
        <dbReference type="Rhea" id="RHEA-COMP:10131"/>
        <dbReference type="Rhea" id="RHEA-COMP:11537"/>
        <dbReference type="ChEBI" id="CHEBI:29950"/>
        <dbReference type="ChEBI" id="CHEBI:33019"/>
        <dbReference type="ChEBI" id="CHEBI:57533"/>
        <dbReference type="ChEBI" id="CHEBI:86021"/>
        <dbReference type="EC" id="2.5.1.60"/>
    </reaction>
</comment>
<evidence type="ECO:0000256" key="5">
    <source>
        <dbReference type="ARBA" id="ARBA00022602"/>
    </source>
</evidence>
<evidence type="ECO:0000256" key="3">
    <source>
        <dbReference type="ARBA" id="ARBA00012656"/>
    </source>
</evidence>
<keyword evidence="7 13" id="KW-0479">Metal-binding</keyword>
<name>A0A1B0DJ95_PHLPP</name>
<keyword evidence="9 13" id="KW-0862">Zinc</keyword>
<organism evidence="15 16">
    <name type="scientific">Phlebotomus papatasi</name>
    <name type="common">Sandfly</name>
    <dbReference type="NCBI Taxonomy" id="29031"/>
    <lineage>
        <taxon>Eukaryota</taxon>
        <taxon>Metazoa</taxon>
        <taxon>Ecdysozoa</taxon>
        <taxon>Arthropoda</taxon>
        <taxon>Hexapoda</taxon>
        <taxon>Insecta</taxon>
        <taxon>Pterygota</taxon>
        <taxon>Neoptera</taxon>
        <taxon>Endopterygota</taxon>
        <taxon>Diptera</taxon>
        <taxon>Nematocera</taxon>
        <taxon>Psychodoidea</taxon>
        <taxon>Psychodidae</taxon>
        <taxon>Phlebotomus</taxon>
        <taxon>Phlebotomus</taxon>
    </lineage>
</organism>
<dbReference type="PANTHER" id="PTHR11774:SF11">
    <property type="entry name" value="GERANYLGERANYL TRANSFERASE TYPE-2 SUBUNIT BETA"/>
    <property type="match status" value="1"/>
</dbReference>
<evidence type="ECO:0000256" key="7">
    <source>
        <dbReference type="ARBA" id="ARBA00022723"/>
    </source>
</evidence>
<keyword evidence="4" id="KW-0597">Phosphoprotein</keyword>
<dbReference type="InterPro" id="IPR026873">
    <property type="entry name" value="Ptb1"/>
</dbReference>
<comment type="subunit">
    <text evidence="11">Heterotrimer composed of RABGGTA, RABGGTB and CHM; within this trimer, RABGGTA and RABGGTB form the catalytic component B, while CHM (component A) mediates peptide substrate binding. The Rab GGTase dimer (RGGT) interacts with CHM (component A) prior to Rab protein binding; the association is stabilized by geranylgeranyl pyrophosphate (GGpp). The CHM:RGGT:Rab complex is destabilized by GGpp. Interaction of RABGGTB with prenylated PTP4A2 precludes its association with RABGGTA and inhibits enzyme activity. Interacts with CHODL. Interacts with non-phosphorylated form of RAB8A; phosphorylation of RAB8A at 'Thr-72' disrupts this interaction.</text>
</comment>
<evidence type="ECO:0000256" key="13">
    <source>
        <dbReference type="RuleBase" id="RU365076"/>
    </source>
</evidence>
<evidence type="ECO:0000259" key="14">
    <source>
        <dbReference type="Pfam" id="PF00432"/>
    </source>
</evidence>
<evidence type="ECO:0000256" key="2">
    <source>
        <dbReference type="ARBA" id="ARBA00010497"/>
    </source>
</evidence>
<evidence type="ECO:0000256" key="4">
    <source>
        <dbReference type="ARBA" id="ARBA00022553"/>
    </source>
</evidence>
<proteinExistence type="inferred from homology"/>
<evidence type="ECO:0000256" key="8">
    <source>
        <dbReference type="ARBA" id="ARBA00022737"/>
    </source>
</evidence>
<dbReference type="GO" id="GO:0005968">
    <property type="term" value="C:Rab-protein geranylgeranyltransferase complex"/>
    <property type="evidence" value="ECO:0007669"/>
    <property type="project" value="UniProtKB-UniRule"/>
</dbReference>
<comment type="cofactor">
    <cofactor evidence="13">
        <name>Zn(2+)</name>
        <dbReference type="ChEBI" id="CHEBI:29105"/>
    </cofactor>
    <text evidence="13">Binds 1 zinc ion per subunit.</text>
</comment>
<dbReference type="FunFam" id="1.50.10.20:FF:000004">
    <property type="entry name" value="Geranylgeranyl transferase type-2 subunit beta"/>
    <property type="match status" value="1"/>
</dbReference>
<dbReference type="GO" id="GO:0046872">
    <property type="term" value="F:metal ion binding"/>
    <property type="evidence" value="ECO:0007669"/>
    <property type="project" value="UniProtKB-KW"/>
</dbReference>
<dbReference type="VEuPathDB" id="VectorBase:PPAPM1_005734"/>
<dbReference type="VEuPathDB" id="VectorBase:PPAI008319"/>
<dbReference type="InterPro" id="IPR008930">
    <property type="entry name" value="Terpenoid_cyclase/PrenylTrfase"/>
</dbReference>
<evidence type="ECO:0000256" key="11">
    <source>
        <dbReference type="ARBA" id="ARBA00062019"/>
    </source>
</evidence>
<dbReference type="Proteomes" id="UP000092462">
    <property type="component" value="Unassembled WGS sequence"/>
</dbReference>
<keyword evidence="6 13" id="KW-0808">Transferase</keyword>
<dbReference type="SUPFAM" id="SSF48239">
    <property type="entry name" value="Terpenoid cyclases/Protein prenyltransferases"/>
    <property type="match status" value="1"/>
</dbReference>
<evidence type="ECO:0000313" key="16">
    <source>
        <dbReference type="Proteomes" id="UP000092462"/>
    </source>
</evidence>
<dbReference type="InterPro" id="IPR045089">
    <property type="entry name" value="PGGT1B-like"/>
</dbReference>
<keyword evidence="5 13" id="KW-0637">Prenyltransferase</keyword>
<protein>
    <recommendedName>
        <fullName evidence="12 13">Geranylgeranyl transferase type-2 subunit beta</fullName>
        <ecNumber evidence="3 13">2.5.1.60</ecNumber>
    </recommendedName>
</protein>
<dbReference type="Gene3D" id="1.50.10.20">
    <property type="match status" value="1"/>
</dbReference>
<dbReference type="InterPro" id="IPR001330">
    <property type="entry name" value="Prenyltrans"/>
</dbReference>
<dbReference type="EnsemblMetazoa" id="PPAI008319-RA">
    <property type="protein sequence ID" value="PPAI008319-PA"/>
    <property type="gene ID" value="PPAI008319"/>
</dbReference>
<accession>A0A1B0DJ95</accession>
<feature type="domain" description="Prenyltransferase alpha-alpha toroid" evidence="14">
    <location>
        <begin position="18"/>
        <end position="315"/>
    </location>
</feature>
<reference evidence="15" key="1">
    <citation type="submission" date="2022-08" db="UniProtKB">
        <authorList>
            <consortium name="EnsemblMetazoa"/>
        </authorList>
    </citation>
    <scope>IDENTIFICATION</scope>
    <source>
        <strain evidence="15">Israel</strain>
    </source>
</reference>
<evidence type="ECO:0000313" key="15">
    <source>
        <dbReference type="EnsemblMetazoa" id="PPAI008319-PA"/>
    </source>
</evidence>
<keyword evidence="16" id="KW-1185">Reference proteome</keyword>
<evidence type="ECO:0000256" key="10">
    <source>
        <dbReference type="ARBA" id="ARBA00047658"/>
    </source>
</evidence>
<dbReference type="PANTHER" id="PTHR11774">
    <property type="entry name" value="GERANYLGERANYL TRANSFERASE TYPE BETA SUBUNIT"/>
    <property type="match status" value="1"/>
</dbReference>
<sequence>MTFVMNDVKISPDTKSLLFEKHVEYISNYGKDKNEYEYHMTEFLRMSGIYWGVTALDLMGELDKIDRDTVVEFVKKCQCPVSGGIAACDGHDPHILYTLSAVQILCIYDCLSEIDTDAVVRYVGNLQQPDGSFFGDKWGEVDTRFSFCAVATLAILNKLDTIDLPKAVDFVMSCSNPDGGFGSKPNAESHAGLVYCCVGFLSITNQLHRLECDKLAWWLCERQLPSGGLNGRPEKLPDVCYSWWVLASLTIMGRLHWISAEKLQQFILSCQDNETGGFSDRTGNLPDIFHTLFGLGALSLLGSDQLKKVNPTFCMPEYVIQKFNFQKRLKITMFLGT</sequence>
<dbReference type="EMBL" id="AJVK01064727">
    <property type="status" value="NOT_ANNOTATED_CDS"/>
    <property type="molecule type" value="Genomic_DNA"/>
</dbReference>
<dbReference type="GO" id="GO:0004663">
    <property type="term" value="F:Rab geranylgeranyltransferase activity"/>
    <property type="evidence" value="ECO:0007669"/>
    <property type="project" value="UniProtKB-UniRule"/>
</dbReference>
<dbReference type="CDD" id="cd02894">
    <property type="entry name" value="GGTase-II"/>
    <property type="match status" value="1"/>
</dbReference>
<comment type="function">
    <text evidence="13">Catalyzes the transfer of a geranylgeranyl moiety from geranylgeranyl diphosphate to both cysteines of proteins with the C-terminal sequence -XXCC, -XCXC and -CCXX.</text>
</comment>
<evidence type="ECO:0000256" key="6">
    <source>
        <dbReference type="ARBA" id="ARBA00022679"/>
    </source>
</evidence>
<keyword evidence="8" id="KW-0677">Repeat</keyword>
<evidence type="ECO:0000256" key="1">
    <source>
        <dbReference type="ARBA" id="ARBA00002902"/>
    </source>
</evidence>
<evidence type="ECO:0000256" key="12">
    <source>
        <dbReference type="ARBA" id="ARBA00069127"/>
    </source>
</evidence>